<feature type="transmembrane region" description="Helical" evidence="1">
    <location>
        <begin position="153"/>
        <end position="170"/>
    </location>
</feature>
<feature type="transmembrane region" description="Helical" evidence="1">
    <location>
        <begin position="42"/>
        <end position="64"/>
    </location>
</feature>
<dbReference type="InterPro" id="IPR037185">
    <property type="entry name" value="EmrE-like"/>
</dbReference>
<feature type="transmembrane region" description="Helical" evidence="1">
    <location>
        <begin position="131"/>
        <end position="147"/>
    </location>
</feature>
<evidence type="ECO:0000256" key="1">
    <source>
        <dbReference type="SAM" id="Phobius"/>
    </source>
</evidence>
<reference evidence="3 4" key="1">
    <citation type="submission" date="2017-03" db="EMBL/GenBank/DDBJ databases">
        <authorList>
            <person name="Afonso C.L."/>
            <person name="Miller P.J."/>
            <person name="Scott M.A."/>
            <person name="Spackman E."/>
            <person name="Goraichik I."/>
            <person name="Dimitrov K.M."/>
            <person name="Suarez D.L."/>
            <person name="Swayne D.E."/>
        </authorList>
    </citation>
    <scope>NUCLEOTIDE SEQUENCE [LARGE SCALE GENOMIC DNA]</scope>
    <source>
        <strain evidence="3 4">CECT 7745</strain>
    </source>
</reference>
<feature type="transmembrane region" description="Helical" evidence="1">
    <location>
        <begin position="12"/>
        <end position="30"/>
    </location>
</feature>
<protein>
    <submittedName>
        <fullName evidence="3">EamA-like transporter family protein</fullName>
    </submittedName>
</protein>
<evidence type="ECO:0000259" key="2">
    <source>
        <dbReference type="Pfam" id="PF00892"/>
    </source>
</evidence>
<dbReference type="GO" id="GO:0016020">
    <property type="term" value="C:membrane"/>
    <property type="evidence" value="ECO:0007669"/>
    <property type="project" value="InterPro"/>
</dbReference>
<dbReference type="Pfam" id="PF00892">
    <property type="entry name" value="EamA"/>
    <property type="match status" value="1"/>
</dbReference>
<organism evidence="3 4">
    <name type="scientific">Roseovarius aestuarii</name>
    <dbReference type="NCBI Taxonomy" id="475083"/>
    <lineage>
        <taxon>Bacteria</taxon>
        <taxon>Pseudomonadati</taxon>
        <taxon>Pseudomonadota</taxon>
        <taxon>Alphaproteobacteria</taxon>
        <taxon>Rhodobacterales</taxon>
        <taxon>Roseobacteraceae</taxon>
        <taxon>Roseovarius</taxon>
    </lineage>
</organism>
<evidence type="ECO:0000313" key="3">
    <source>
        <dbReference type="EMBL" id="SMC13546.1"/>
    </source>
</evidence>
<dbReference type="PANTHER" id="PTHR22911">
    <property type="entry name" value="ACYL-MALONYL CONDENSING ENZYME-RELATED"/>
    <property type="match status" value="1"/>
</dbReference>
<dbReference type="PANTHER" id="PTHR22911:SF135">
    <property type="entry name" value="BLR4310 PROTEIN"/>
    <property type="match status" value="1"/>
</dbReference>
<sequence>MSITTAPARPQNILRGVTLIIAAAFTISVQDVVFKLFSNTLSLWQIFTVRALLALPLFAVLALAKGNRGALRGAVQKWPLLRGLCLTLTFMAFYAAIPFLSLSTVGAANYTAPIFITLLSAYVISEPVGRMGWIAVFVGFVGVVVLLKPGTDAFSPWALLPIIGAVFYALGHITTRVKCQSIPVTTMALSLNLMMLAAGLGASLLLLIWPPAPDLVNSYPNIFGAWSPITQAEWQVLVLLAGLAVLIGMVLAGAYQAAPPATVATFEYTYLIFVVMWDLTFFATMPKGSTLLGMIMIIGAGLMVLRRDARSG</sequence>
<feature type="transmembrane region" description="Helical" evidence="1">
    <location>
        <begin position="107"/>
        <end position="124"/>
    </location>
</feature>
<keyword evidence="1" id="KW-0472">Membrane</keyword>
<dbReference type="InterPro" id="IPR000620">
    <property type="entry name" value="EamA_dom"/>
</dbReference>
<dbReference type="AlphaFoldDB" id="A0A1X7BV63"/>
<dbReference type="Proteomes" id="UP000193224">
    <property type="component" value="Unassembled WGS sequence"/>
</dbReference>
<feature type="domain" description="EamA" evidence="2">
    <location>
        <begin position="15"/>
        <end position="147"/>
    </location>
</feature>
<feature type="transmembrane region" description="Helical" evidence="1">
    <location>
        <begin position="84"/>
        <end position="101"/>
    </location>
</feature>
<keyword evidence="4" id="KW-1185">Reference proteome</keyword>
<proteinExistence type="predicted"/>
<accession>A0A1X7BV63</accession>
<evidence type="ECO:0000313" key="4">
    <source>
        <dbReference type="Proteomes" id="UP000193224"/>
    </source>
</evidence>
<dbReference type="EMBL" id="FWXB01000014">
    <property type="protein sequence ID" value="SMC13546.1"/>
    <property type="molecule type" value="Genomic_DNA"/>
</dbReference>
<keyword evidence="1" id="KW-1133">Transmembrane helix</keyword>
<dbReference type="SUPFAM" id="SSF103481">
    <property type="entry name" value="Multidrug resistance efflux transporter EmrE"/>
    <property type="match status" value="2"/>
</dbReference>
<feature type="transmembrane region" description="Helical" evidence="1">
    <location>
        <begin position="266"/>
        <end position="283"/>
    </location>
</feature>
<feature type="transmembrane region" description="Helical" evidence="1">
    <location>
        <begin position="191"/>
        <end position="212"/>
    </location>
</feature>
<keyword evidence="1" id="KW-0812">Transmembrane</keyword>
<feature type="transmembrane region" description="Helical" evidence="1">
    <location>
        <begin position="232"/>
        <end position="254"/>
    </location>
</feature>
<feature type="transmembrane region" description="Helical" evidence="1">
    <location>
        <begin position="289"/>
        <end position="305"/>
    </location>
</feature>
<gene>
    <name evidence="3" type="ORF">ROA7745_03396</name>
</gene>
<dbReference type="RefSeq" id="WP_176237728.1">
    <property type="nucleotide sequence ID" value="NZ_FWXB01000014.1"/>
</dbReference>
<name>A0A1X7BV63_9RHOB</name>